<protein>
    <recommendedName>
        <fullName evidence="2">Chemotaxis phosphatase CheX-like domain-containing protein</fullName>
    </recommendedName>
</protein>
<evidence type="ECO:0000259" key="2">
    <source>
        <dbReference type="Pfam" id="PF13690"/>
    </source>
</evidence>
<dbReference type="SUPFAM" id="SSF103039">
    <property type="entry name" value="CheC-like"/>
    <property type="match status" value="1"/>
</dbReference>
<gene>
    <name evidence="3" type="ORF">HCR_06260</name>
</gene>
<evidence type="ECO:0000256" key="1">
    <source>
        <dbReference type="ARBA" id="ARBA00022500"/>
    </source>
</evidence>
<keyword evidence="1" id="KW-0145">Chemotaxis</keyword>
<proteinExistence type="predicted"/>
<dbReference type="Proteomes" id="UP001321445">
    <property type="component" value="Chromosome"/>
</dbReference>
<dbReference type="InterPro" id="IPR028976">
    <property type="entry name" value="CheC-like_sf"/>
</dbReference>
<dbReference type="Gene3D" id="3.40.1550.10">
    <property type="entry name" value="CheC-like"/>
    <property type="match status" value="1"/>
</dbReference>
<name>A0ABM8FKV3_9BACT</name>
<evidence type="ECO:0000313" key="3">
    <source>
        <dbReference type="EMBL" id="BDY12314.1"/>
    </source>
</evidence>
<evidence type="ECO:0000313" key="4">
    <source>
        <dbReference type="Proteomes" id="UP001321445"/>
    </source>
</evidence>
<sequence length="139" mass="15600">MNELLQTAMMEVFSQTFGLELQPCEAPPAEDGYTAEIPFSDGRESFSAAVWVQKPILRRLANLLLFEEDPDEETLRDLTSELANFIVGHAKMAASDKNLPYSIETPRFSGIKPLEQSDRTLLYEFENQCVALQIKGLNG</sequence>
<feature type="domain" description="Chemotaxis phosphatase CheX-like" evidence="2">
    <location>
        <begin position="42"/>
        <end position="108"/>
    </location>
</feature>
<dbReference type="Pfam" id="PF13690">
    <property type="entry name" value="CheX"/>
    <property type="match status" value="1"/>
</dbReference>
<organism evidence="3 4">
    <name type="scientific">Hydrogenimonas cancrithermarum</name>
    <dbReference type="NCBI Taxonomy" id="2993563"/>
    <lineage>
        <taxon>Bacteria</taxon>
        <taxon>Pseudomonadati</taxon>
        <taxon>Campylobacterota</taxon>
        <taxon>Epsilonproteobacteria</taxon>
        <taxon>Campylobacterales</taxon>
        <taxon>Hydrogenimonadaceae</taxon>
        <taxon>Hydrogenimonas</taxon>
    </lineage>
</organism>
<dbReference type="EMBL" id="AP027370">
    <property type="protein sequence ID" value="BDY12314.1"/>
    <property type="molecule type" value="Genomic_DNA"/>
</dbReference>
<keyword evidence="4" id="KW-1185">Reference proteome</keyword>
<accession>A0ABM8FKV3</accession>
<reference evidence="3 4" key="1">
    <citation type="submission" date="2023-03" db="EMBL/GenBank/DDBJ databases">
        <title>Description of Hydrogenimonas sp. ISO32.</title>
        <authorList>
            <person name="Mino S."/>
            <person name="Fukazawa S."/>
            <person name="Sawabe T."/>
        </authorList>
    </citation>
    <scope>NUCLEOTIDE SEQUENCE [LARGE SCALE GENOMIC DNA]</scope>
    <source>
        <strain evidence="3 4">ISO32</strain>
    </source>
</reference>
<dbReference type="InterPro" id="IPR028051">
    <property type="entry name" value="CheX-like_dom"/>
</dbReference>